<reference evidence="2" key="1">
    <citation type="submission" date="2020-07" db="EMBL/GenBank/DDBJ databases">
        <title>Ethylene signaling mediates host invasion by parasitic plants.</title>
        <authorList>
            <person name="Yoshida S."/>
        </authorList>
    </citation>
    <scope>NUCLEOTIDE SEQUENCE</scope>
    <source>
        <strain evidence="2">Okayama</strain>
    </source>
</reference>
<proteinExistence type="predicted"/>
<feature type="compositionally biased region" description="Acidic residues" evidence="1">
    <location>
        <begin position="99"/>
        <end position="108"/>
    </location>
</feature>
<comment type="caution">
    <text evidence="2">The sequence shown here is derived from an EMBL/GenBank/DDBJ whole genome shotgun (WGS) entry which is preliminary data.</text>
</comment>
<name>A0A830B6A9_9LAMI</name>
<dbReference type="Proteomes" id="UP000653305">
    <property type="component" value="Unassembled WGS sequence"/>
</dbReference>
<dbReference type="PANTHER" id="PTHR36792">
    <property type="entry name" value="EXPRESSED PROTEIN"/>
    <property type="match status" value="1"/>
</dbReference>
<feature type="region of interest" description="Disordered" evidence="1">
    <location>
        <begin position="88"/>
        <end position="108"/>
    </location>
</feature>
<evidence type="ECO:0000313" key="2">
    <source>
        <dbReference type="EMBL" id="GFP83200.1"/>
    </source>
</evidence>
<organism evidence="2 3">
    <name type="scientific">Phtheirospermum japonicum</name>
    <dbReference type="NCBI Taxonomy" id="374723"/>
    <lineage>
        <taxon>Eukaryota</taxon>
        <taxon>Viridiplantae</taxon>
        <taxon>Streptophyta</taxon>
        <taxon>Embryophyta</taxon>
        <taxon>Tracheophyta</taxon>
        <taxon>Spermatophyta</taxon>
        <taxon>Magnoliopsida</taxon>
        <taxon>eudicotyledons</taxon>
        <taxon>Gunneridae</taxon>
        <taxon>Pentapetalae</taxon>
        <taxon>asterids</taxon>
        <taxon>lamiids</taxon>
        <taxon>Lamiales</taxon>
        <taxon>Orobanchaceae</taxon>
        <taxon>Orobanchaceae incertae sedis</taxon>
        <taxon>Phtheirospermum</taxon>
    </lineage>
</organism>
<dbReference type="Gene3D" id="1.25.40.10">
    <property type="entry name" value="Tetratricopeptide repeat domain"/>
    <property type="match status" value="1"/>
</dbReference>
<dbReference type="InterPro" id="IPR011990">
    <property type="entry name" value="TPR-like_helical_dom_sf"/>
</dbReference>
<dbReference type="AlphaFoldDB" id="A0A830B6A9"/>
<accession>A0A830B6A9</accession>
<protein>
    <submittedName>
        <fullName evidence="2">Uncharacterized protein</fullName>
    </submittedName>
</protein>
<gene>
    <name evidence="2" type="ORF">PHJA_000463400</name>
</gene>
<dbReference type="EMBL" id="BMAC01000059">
    <property type="protein sequence ID" value="GFP83200.1"/>
    <property type="molecule type" value="Genomic_DNA"/>
</dbReference>
<dbReference type="OrthoDB" id="2384430at2759"/>
<evidence type="ECO:0000313" key="3">
    <source>
        <dbReference type="Proteomes" id="UP000653305"/>
    </source>
</evidence>
<dbReference type="SUPFAM" id="SSF81901">
    <property type="entry name" value="HCP-like"/>
    <property type="match status" value="1"/>
</dbReference>
<feature type="compositionally biased region" description="Polar residues" evidence="1">
    <location>
        <begin position="1"/>
        <end position="15"/>
    </location>
</feature>
<evidence type="ECO:0000256" key="1">
    <source>
        <dbReference type="SAM" id="MobiDB-lite"/>
    </source>
</evidence>
<keyword evidence="3" id="KW-1185">Reference proteome</keyword>
<dbReference type="PANTHER" id="PTHR36792:SF5">
    <property type="entry name" value="SEL1 REPEAT PROTEIN"/>
    <property type="match status" value="1"/>
</dbReference>
<feature type="region of interest" description="Disordered" evidence="1">
    <location>
        <begin position="1"/>
        <end position="20"/>
    </location>
</feature>
<sequence length="108" mass="12190">MKKTTTMEAENSHGTAEQGRLPLSDVVSNCIERWFQDTLKEAKAGDLNMQVLVGQMYFTGYGVPRDDDEGEFWIARAARVRPSVWKVSEKRPGYNASDSDSDELDRDS</sequence>